<sequence length="190" mass="21039">MEATIGKKDRILDAAAQLIVENGLQCSMAAIAERAGVATGSLYNYFPSKGALVLGVYVRVGEQMSRAVVVEHDQAVSHEDRIKGYIARYIAFIAADAERAKLFEYLDNSPELSLTEIAATFSGFVDYTRVLFEGAREAGVVREGRAYLLGSFVRGAIRHTIKRRRLDPTPIEDSEYAWIADMCWKAVARD</sequence>
<dbReference type="EMBL" id="CP146275">
    <property type="protein sequence ID" value="WWT33585.1"/>
    <property type="molecule type" value="Genomic_DNA"/>
</dbReference>
<keyword evidence="2 4" id="KW-0238">DNA-binding</keyword>
<feature type="domain" description="HTH tetR-type" evidence="5">
    <location>
        <begin position="5"/>
        <end position="64"/>
    </location>
</feature>
<evidence type="ECO:0000256" key="1">
    <source>
        <dbReference type="ARBA" id="ARBA00023015"/>
    </source>
</evidence>
<name>A0ABZ2I1L2_9HYPH</name>
<accession>A0ABZ2I1L2</accession>
<dbReference type="Proteomes" id="UP001369958">
    <property type="component" value="Chromosome"/>
</dbReference>
<evidence type="ECO:0000256" key="3">
    <source>
        <dbReference type="ARBA" id="ARBA00023163"/>
    </source>
</evidence>
<gene>
    <name evidence="6" type="ORF">V6617_03745</name>
</gene>
<dbReference type="Gene3D" id="1.10.357.10">
    <property type="entry name" value="Tetracycline Repressor, domain 2"/>
    <property type="match status" value="1"/>
</dbReference>
<keyword evidence="3" id="KW-0804">Transcription</keyword>
<dbReference type="InterPro" id="IPR023772">
    <property type="entry name" value="DNA-bd_HTH_TetR-type_CS"/>
</dbReference>
<feature type="DNA-binding region" description="H-T-H motif" evidence="4">
    <location>
        <begin position="27"/>
        <end position="46"/>
    </location>
</feature>
<dbReference type="PANTHER" id="PTHR30055">
    <property type="entry name" value="HTH-TYPE TRANSCRIPTIONAL REGULATOR RUTR"/>
    <property type="match status" value="1"/>
</dbReference>
<keyword evidence="1" id="KW-0805">Transcription regulation</keyword>
<dbReference type="RefSeq" id="WP_338609183.1">
    <property type="nucleotide sequence ID" value="NZ_CP146275.1"/>
</dbReference>
<evidence type="ECO:0000313" key="6">
    <source>
        <dbReference type="EMBL" id="WWT33585.1"/>
    </source>
</evidence>
<keyword evidence="7" id="KW-1185">Reference proteome</keyword>
<dbReference type="PROSITE" id="PS50977">
    <property type="entry name" value="HTH_TETR_2"/>
    <property type="match status" value="1"/>
</dbReference>
<protein>
    <submittedName>
        <fullName evidence="6">TetR/AcrR family transcriptional regulator</fullName>
    </submittedName>
</protein>
<dbReference type="SUPFAM" id="SSF46689">
    <property type="entry name" value="Homeodomain-like"/>
    <property type="match status" value="1"/>
</dbReference>
<dbReference type="InterPro" id="IPR009057">
    <property type="entry name" value="Homeodomain-like_sf"/>
</dbReference>
<reference evidence="6 7" key="1">
    <citation type="submission" date="2024-02" db="EMBL/GenBank/DDBJ databases">
        <title>Complete genome sequence of Pelagibacterium nitratireducens ZH15.</title>
        <authorList>
            <person name="Zhao L.H."/>
        </authorList>
    </citation>
    <scope>NUCLEOTIDE SEQUENCE [LARGE SCALE GENOMIC DNA]</scope>
    <source>
        <strain evidence="6 7">ZH15</strain>
    </source>
</reference>
<proteinExistence type="predicted"/>
<dbReference type="InterPro" id="IPR001647">
    <property type="entry name" value="HTH_TetR"/>
</dbReference>
<dbReference type="PRINTS" id="PR00455">
    <property type="entry name" value="HTHTETR"/>
</dbReference>
<dbReference type="InterPro" id="IPR050109">
    <property type="entry name" value="HTH-type_TetR-like_transc_reg"/>
</dbReference>
<evidence type="ECO:0000259" key="5">
    <source>
        <dbReference type="PROSITE" id="PS50977"/>
    </source>
</evidence>
<evidence type="ECO:0000256" key="2">
    <source>
        <dbReference type="ARBA" id="ARBA00023125"/>
    </source>
</evidence>
<organism evidence="6 7">
    <name type="scientific">Pelagibacterium nitratireducens</name>
    <dbReference type="NCBI Taxonomy" id="1046114"/>
    <lineage>
        <taxon>Bacteria</taxon>
        <taxon>Pseudomonadati</taxon>
        <taxon>Pseudomonadota</taxon>
        <taxon>Alphaproteobacteria</taxon>
        <taxon>Hyphomicrobiales</taxon>
        <taxon>Devosiaceae</taxon>
        <taxon>Pelagibacterium</taxon>
    </lineage>
</organism>
<dbReference type="PANTHER" id="PTHR30055:SF234">
    <property type="entry name" value="HTH-TYPE TRANSCRIPTIONAL REGULATOR BETI"/>
    <property type="match status" value="1"/>
</dbReference>
<dbReference type="Pfam" id="PF00440">
    <property type="entry name" value="TetR_N"/>
    <property type="match status" value="1"/>
</dbReference>
<evidence type="ECO:0000256" key="4">
    <source>
        <dbReference type="PROSITE-ProRule" id="PRU00335"/>
    </source>
</evidence>
<evidence type="ECO:0000313" key="7">
    <source>
        <dbReference type="Proteomes" id="UP001369958"/>
    </source>
</evidence>
<dbReference type="PROSITE" id="PS01081">
    <property type="entry name" value="HTH_TETR_1"/>
    <property type="match status" value="1"/>
</dbReference>